<dbReference type="EMBL" id="MQUA01000013">
    <property type="protein sequence ID" value="PQB07141.1"/>
    <property type="molecule type" value="Genomic_DNA"/>
</dbReference>
<evidence type="ECO:0000256" key="1">
    <source>
        <dbReference type="SAM" id="Phobius"/>
    </source>
</evidence>
<organism evidence="2 3">
    <name type="scientific">Polaribacter filamentus</name>
    <dbReference type="NCBI Taxonomy" id="53483"/>
    <lineage>
        <taxon>Bacteria</taxon>
        <taxon>Pseudomonadati</taxon>
        <taxon>Bacteroidota</taxon>
        <taxon>Flavobacteriia</taxon>
        <taxon>Flavobacteriales</taxon>
        <taxon>Flavobacteriaceae</taxon>
    </lineage>
</organism>
<dbReference type="Pfam" id="PF19578">
    <property type="entry name" value="DUF6090"/>
    <property type="match status" value="1"/>
</dbReference>
<proteinExistence type="predicted"/>
<name>A0A2S7KWY0_9FLAO</name>
<comment type="caution">
    <text evidence="2">The sequence shown here is derived from an EMBL/GenBank/DDBJ whole genome shotgun (WGS) entry which is preliminary data.</text>
</comment>
<reference evidence="2 3" key="1">
    <citation type="submission" date="2016-11" db="EMBL/GenBank/DDBJ databases">
        <title>Trade-off between light-utilization and light-protection in marine flavobacteria.</title>
        <authorList>
            <person name="Kumagai Y."/>
        </authorList>
    </citation>
    <scope>NUCLEOTIDE SEQUENCE [LARGE SCALE GENOMIC DNA]</scope>
    <source>
        <strain evidence="2 3">ATCC 700397</strain>
    </source>
</reference>
<keyword evidence="1" id="KW-1133">Transmembrane helix</keyword>
<accession>A0A2S7KWY0</accession>
<protein>
    <submittedName>
        <fullName evidence="2">Uncharacterized protein</fullName>
    </submittedName>
</protein>
<gene>
    <name evidence="2" type="ORF">BST83_08260</name>
</gene>
<feature type="transmembrane region" description="Helical" evidence="1">
    <location>
        <begin position="21"/>
        <end position="45"/>
    </location>
</feature>
<dbReference type="Proteomes" id="UP000239522">
    <property type="component" value="Unassembled WGS sequence"/>
</dbReference>
<evidence type="ECO:0000313" key="2">
    <source>
        <dbReference type="EMBL" id="PQB07141.1"/>
    </source>
</evidence>
<sequence>MIKVFRKKRYDLMEKKNTGKYFKYAVGEIVLVVIGILIALAISNWNSKRNQKNRNHQFLVKLSKELDQNIDRSILMDSISGGFKNRYISADSVLRILNKGITIEDLDFITSEPWYFTAPFNLNTNIFEELKNTGSLYAIGSDSLVSSIQEYYQLCKRESFYNLEMGKSVSNRQEKYYEGFFNFSHLYQQNPEKAIANHPWIFDPQSQHYLYYQQYTILLKIHSNLMVRKLKNIIKTSEELKQLISEEIKKM</sequence>
<keyword evidence="3" id="KW-1185">Reference proteome</keyword>
<evidence type="ECO:0000313" key="3">
    <source>
        <dbReference type="Proteomes" id="UP000239522"/>
    </source>
</evidence>
<dbReference type="InterPro" id="IPR045749">
    <property type="entry name" value="DUF6090"/>
</dbReference>
<dbReference type="AlphaFoldDB" id="A0A2S7KWY0"/>
<keyword evidence="1" id="KW-0472">Membrane</keyword>
<keyword evidence="1" id="KW-0812">Transmembrane</keyword>